<name>A0A9D4Z3W1_ADICA</name>
<dbReference type="AlphaFoldDB" id="A0A9D4Z3W1"/>
<gene>
    <name evidence="1" type="ORF">GOP47_0023983</name>
</gene>
<sequence>MDGVDERGRHVVQLWKASICAAVMEILKGGGEVVQWGASGEVVQRDGVDERGETSGAAMENFHMCCSYGKLGGRWGRGDRGEKR</sequence>
<evidence type="ECO:0000313" key="1">
    <source>
        <dbReference type="EMBL" id="KAI5061478.1"/>
    </source>
</evidence>
<reference evidence="1" key="1">
    <citation type="submission" date="2021-01" db="EMBL/GenBank/DDBJ databases">
        <title>Adiantum capillus-veneris genome.</title>
        <authorList>
            <person name="Fang Y."/>
            <person name="Liao Q."/>
        </authorList>
    </citation>
    <scope>NUCLEOTIDE SEQUENCE</scope>
    <source>
        <strain evidence="1">H3</strain>
        <tissue evidence="1">Leaf</tissue>
    </source>
</reference>
<protein>
    <submittedName>
        <fullName evidence="1">Uncharacterized protein</fullName>
    </submittedName>
</protein>
<keyword evidence="2" id="KW-1185">Reference proteome</keyword>
<dbReference type="Proteomes" id="UP000886520">
    <property type="component" value="Chromosome 23"/>
</dbReference>
<organism evidence="1 2">
    <name type="scientific">Adiantum capillus-veneris</name>
    <name type="common">Maidenhair fern</name>
    <dbReference type="NCBI Taxonomy" id="13818"/>
    <lineage>
        <taxon>Eukaryota</taxon>
        <taxon>Viridiplantae</taxon>
        <taxon>Streptophyta</taxon>
        <taxon>Embryophyta</taxon>
        <taxon>Tracheophyta</taxon>
        <taxon>Polypodiopsida</taxon>
        <taxon>Polypodiidae</taxon>
        <taxon>Polypodiales</taxon>
        <taxon>Pteridineae</taxon>
        <taxon>Pteridaceae</taxon>
        <taxon>Vittarioideae</taxon>
        <taxon>Adiantum</taxon>
    </lineage>
</organism>
<accession>A0A9D4Z3W1</accession>
<dbReference type="EMBL" id="JABFUD020000023">
    <property type="protein sequence ID" value="KAI5061478.1"/>
    <property type="molecule type" value="Genomic_DNA"/>
</dbReference>
<proteinExistence type="predicted"/>
<comment type="caution">
    <text evidence="1">The sequence shown here is derived from an EMBL/GenBank/DDBJ whole genome shotgun (WGS) entry which is preliminary data.</text>
</comment>
<evidence type="ECO:0000313" key="2">
    <source>
        <dbReference type="Proteomes" id="UP000886520"/>
    </source>
</evidence>